<dbReference type="GO" id="GO:0016811">
    <property type="term" value="F:hydrolase activity, acting on carbon-nitrogen (but not peptide) bonds, in linear amides"/>
    <property type="evidence" value="ECO:0007669"/>
    <property type="project" value="InterPro"/>
</dbReference>
<dbReference type="PANTHER" id="PTHR37326">
    <property type="entry name" value="BLL3975 PROTEIN"/>
    <property type="match status" value="1"/>
</dbReference>
<dbReference type="GO" id="GO:0046872">
    <property type="term" value="F:metal ion binding"/>
    <property type="evidence" value="ECO:0007669"/>
    <property type="project" value="UniProtKB-KW"/>
</dbReference>
<dbReference type="SUPFAM" id="SSF53187">
    <property type="entry name" value="Zn-dependent exopeptidases"/>
    <property type="match status" value="1"/>
</dbReference>
<dbReference type="Gene3D" id="3.40.630.10">
    <property type="entry name" value="Zn peptidases"/>
    <property type="match status" value="1"/>
</dbReference>
<organism evidence="6 7">
    <name type="scientific">Mycobacterium gordonae</name>
    <dbReference type="NCBI Taxonomy" id="1778"/>
    <lineage>
        <taxon>Bacteria</taxon>
        <taxon>Bacillati</taxon>
        <taxon>Actinomycetota</taxon>
        <taxon>Actinomycetes</taxon>
        <taxon>Mycobacteriales</taxon>
        <taxon>Mycobacteriaceae</taxon>
        <taxon>Mycobacterium</taxon>
    </lineage>
</organism>
<evidence type="ECO:0000256" key="1">
    <source>
        <dbReference type="ARBA" id="ARBA00001947"/>
    </source>
</evidence>
<dbReference type="GO" id="GO:0016788">
    <property type="term" value="F:hydrolase activity, acting on ester bonds"/>
    <property type="evidence" value="ECO:0007669"/>
    <property type="project" value="InterPro"/>
</dbReference>
<dbReference type="PIRSF" id="PIRSF039012">
    <property type="entry name" value="ASP"/>
    <property type="match status" value="1"/>
</dbReference>
<protein>
    <submittedName>
        <fullName evidence="6">Succinylglutamate desuccinylase</fullName>
    </submittedName>
</protein>
<dbReference type="RefSeq" id="WP_055579047.1">
    <property type="nucleotide sequence ID" value="NZ_LKTM01000246.1"/>
</dbReference>
<evidence type="ECO:0000256" key="4">
    <source>
        <dbReference type="ARBA" id="ARBA00022833"/>
    </source>
</evidence>
<evidence type="ECO:0000313" key="6">
    <source>
        <dbReference type="EMBL" id="KQH78034.1"/>
    </source>
</evidence>
<evidence type="ECO:0000313" key="7">
    <source>
        <dbReference type="Proteomes" id="UP000051677"/>
    </source>
</evidence>
<dbReference type="AlphaFoldDB" id="A0A0Q2LQU1"/>
<gene>
    <name evidence="6" type="ORF">AO501_19925</name>
</gene>
<dbReference type="EMBL" id="LKTM01000246">
    <property type="protein sequence ID" value="KQH78034.1"/>
    <property type="molecule type" value="Genomic_DNA"/>
</dbReference>
<evidence type="ECO:0000259" key="5">
    <source>
        <dbReference type="Pfam" id="PF24827"/>
    </source>
</evidence>
<comment type="cofactor">
    <cofactor evidence="1">
        <name>Zn(2+)</name>
        <dbReference type="ChEBI" id="CHEBI:29105"/>
    </cofactor>
</comment>
<proteinExistence type="predicted"/>
<dbReference type="Pfam" id="PF24827">
    <property type="entry name" value="AstE_AspA_cat"/>
    <property type="match status" value="1"/>
</dbReference>
<accession>A0A0Q2LQU1</accession>
<dbReference type="InterPro" id="IPR043795">
    <property type="entry name" value="N-alpha-Ac-DABA-like"/>
</dbReference>
<dbReference type="InterPro" id="IPR055438">
    <property type="entry name" value="AstE_AspA_cat"/>
</dbReference>
<comment type="caution">
    <text evidence="6">The sequence shown here is derived from an EMBL/GenBank/DDBJ whole genome shotgun (WGS) entry which is preliminary data.</text>
</comment>
<dbReference type="PANTHER" id="PTHR37326:SF2">
    <property type="entry name" value="SUCCINYLGLUTAMATE DESUCCINYLASE_ASPARTOACYLASE FAMILY PROTEIN"/>
    <property type="match status" value="1"/>
</dbReference>
<dbReference type="CDD" id="cd06251">
    <property type="entry name" value="M14_ASTE_ASPA-like"/>
    <property type="match status" value="1"/>
</dbReference>
<reference evidence="6 7" key="1">
    <citation type="submission" date="2015-10" db="EMBL/GenBank/DDBJ databases">
        <title>Mycobacterium gordonae draft genome assembly.</title>
        <authorList>
            <person name="Ustinova V."/>
            <person name="Smirnova T."/>
            <person name="Blagodatskikh K."/>
            <person name="Varlamov D."/>
            <person name="Larionova E."/>
            <person name="Chernousova L."/>
        </authorList>
    </citation>
    <scope>NUCLEOTIDE SEQUENCE [LARGE SCALE GENOMIC DNA]</scope>
    <source>
        <strain evidence="6 7">CTRI 14-8773</strain>
    </source>
</reference>
<evidence type="ECO:0000256" key="3">
    <source>
        <dbReference type="ARBA" id="ARBA00022801"/>
    </source>
</evidence>
<keyword evidence="2" id="KW-0479">Metal-binding</keyword>
<keyword evidence="3" id="KW-0378">Hydrolase</keyword>
<dbReference type="InterPro" id="IPR053138">
    <property type="entry name" value="N-alpha-Ac-DABA_deacetylase"/>
</dbReference>
<feature type="domain" description="Succinylglutamate desuccinylase/Aspartoacylase catalytic" evidence="5">
    <location>
        <begin position="45"/>
        <end position="223"/>
    </location>
</feature>
<name>A0A0Q2LQU1_MYCGO</name>
<evidence type="ECO:0000256" key="2">
    <source>
        <dbReference type="ARBA" id="ARBA00022723"/>
    </source>
</evidence>
<sequence length="336" mass="36227">MSADVVIGGTAIAPGTRATVELPIPQLYTHTPLTMPVQVVRGRRDGPRLFVCAAVHGDELNGVEIIRRLLRRPALTKLRGTLIAIPIVNVYGVLHHSRYLPDRRDLNRSFPGSGRGSLTAKLADRFMTEIVAKCTHGIDLHTAAIHRDNLPQIRGNLDDPETLALARSFGVPVLINAAVRDGSLREAAAALGIPTLLYEAGEALRFAELSIGPGVQGIINVMRKLGMLPSSHRRRAGAEPFVARSSSWVRAPESGMFRAAKPLGARVERGEQIGTIADPFGDAEIAVTAEHSGLVIGRSQLPIVHQGDALFHVARFEDVVEVAQHVEDFQAAHEDG</sequence>
<dbReference type="Proteomes" id="UP000051677">
    <property type="component" value="Unassembled WGS sequence"/>
</dbReference>
<keyword evidence="4" id="KW-0862">Zinc</keyword>